<dbReference type="AlphaFoldDB" id="A0A4Y7LHF2"/>
<evidence type="ECO:0000313" key="1">
    <source>
        <dbReference type="EMBL" id="RZC84676.1"/>
    </source>
</evidence>
<dbReference type="Proteomes" id="UP000316621">
    <property type="component" value="Chromosome 11"/>
</dbReference>
<dbReference type="Gramene" id="RZC84676">
    <property type="protein sequence ID" value="RZC84676"/>
    <property type="gene ID" value="C5167_047462"/>
</dbReference>
<protein>
    <submittedName>
        <fullName evidence="1">Uncharacterized protein</fullName>
    </submittedName>
</protein>
<dbReference type="EMBL" id="CM010725">
    <property type="protein sequence ID" value="RZC84676.1"/>
    <property type="molecule type" value="Genomic_DNA"/>
</dbReference>
<name>A0A4Y7LHF2_PAPSO</name>
<evidence type="ECO:0000313" key="2">
    <source>
        <dbReference type="Proteomes" id="UP000316621"/>
    </source>
</evidence>
<reference evidence="1 2" key="1">
    <citation type="journal article" date="2018" name="Science">
        <title>The opium poppy genome and morphinan production.</title>
        <authorList>
            <person name="Guo L."/>
            <person name="Winzer T."/>
            <person name="Yang X."/>
            <person name="Li Y."/>
            <person name="Ning Z."/>
            <person name="He Z."/>
            <person name="Teodor R."/>
            <person name="Lu Y."/>
            <person name="Bowser T.A."/>
            <person name="Graham I.A."/>
            <person name="Ye K."/>
        </authorList>
    </citation>
    <scope>NUCLEOTIDE SEQUENCE [LARGE SCALE GENOMIC DNA]</scope>
    <source>
        <strain evidence="2">cv. HN1</strain>
        <tissue evidence="1">Leaves</tissue>
    </source>
</reference>
<accession>A0A4Y7LHF2</accession>
<gene>
    <name evidence="1" type="ORF">C5167_047462</name>
</gene>
<proteinExistence type="predicted"/>
<organism evidence="1 2">
    <name type="scientific">Papaver somniferum</name>
    <name type="common">Opium poppy</name>
    <dbReference type="NCBI Taxonomy" id="3469"/>
    <lineage>
        <taxon>Eukaryota</taxon>
        <taxon>Viridiplantae</taxon>
        <taxon>Streptophyta</taxon>
        <taxon>Embryophyta</taxon>
        <taxon>Tracheophyta</taxon>
        <taxon>Spermatophyta</taxon>
        <taxon>Magnoliopsida</taxon>
        <taxon>Ranunculales</taxon>
        <taxon>Papaveraceae</taxon>
        <taxon>Papaveroideae</taxon>
        <taxon>Papaver</taxon>
    </lineage>
</organism>
<sequence length="99" mass="11216">MEDELKSLQDILFQSPATKSPRQVYQGRHQANVTEGFKQILCRDVSYQITLYAFDMKWKPPTHLQASGPLAVLAEMKIEPGEGLDAHKSPKKACIRKEC</sequence>
<keyword evidence="2" id="KW-1185">Reference proteome</keyword>